<keyword evidence="1" id="KW-0472">Membrane</keyword>
<dbReference type="EMBL" id="QRVM01000029">
    <property type="protein sequence ID" value="RGS45962.1"/>
    <property type="molecule type" value="Genomic_DNA"/>
</dbReference>
<comment type="caution">
    <text evidence="3">The sequence shown here is derived from an EMBL/GenBank/DDBJ whole genome shotgun (WGS) entry which is preliminary data.</text>
</comment>
<dbReference type="GeneID" id="66578738"/>
<feature type="transmembrane region" description="Helical" evidence="1">
    <location>
        <begin position="32"/>
        <end position="50"/>
    </location>
</feature>
<dbReference type="Proteomes" id="UP000265489">
    <property type="component" value="Unassembled WGS sequence"/>
</dbReference>
<keyword evidence="1" id="KW-0812">Transmembrane</keyword>
<feature type="transmembrane region" description="Helical" evidence="1">
    <location>
        <begin position="7"/>
        <end position="26"/>
    </location>
</feature>
<evidence type="ECO:0000313" key="7">
    <source>
        <dbReference type="Proteomes" id="UP000285274"/>
    </source>
</evidence>
<evidence type="ECO:0000313" key="6">
    <source>
        <dbReference type="Proteomes" id="UP000284651"/>
    </source>
</evidence>
<dbReference type="EMBL" id="QRYQ01000010">
    <property type="protein sequence ID" value="RGU91496.1"/>
    <property type="molecule type" value="Genomic_DNA"/>
</dbReference>
<organism evidence="3 5">
    <name type="scientific">Holdemanella biformis</name>
    <dbReference type="NCBI Taxonomy" id="1735"/>
    <lineage>
        <taxon>Bacteria</taxon>
        <taxon>Bacillati</taxon>
        <taxon>Bacillota</taxon>
        <taxon>Erysipelotrichia</taxon>
        <taxon>Erysipelotrichales</taxon>
        <taxon>Erysipelotrichaceae</taxon>
        <taxon>Holdemanella</taxon>
    </lineage>
</organism>
<dbReference type="Proteomes" id="UP000284651">
    <property type="component" value="Unassembled WGS sequence"/>
</dbReference>
<proteinExistence type="predicted"/>
<evidence type="ECO:0000313" key="3">
    <source>
        <dbReference type="EMBL" id="RGU91496.1"/>
    </source>
</evidence>
<dbReference type="EMBL" id="QSAT01000055">
    <property type="protein sequence ID" value="RGW71981.1"/>
    <property type="molecule type" value="Genomic_DNA"/>
</dbReference>
<sequence length="66" mass="7451">MKKLDPVVIIVDVLLLVGCGCMFLYGKMSAHSLFIVGIILVGVLVLYLYVTNYKDNHYGGRFHKDF</sequence>
<reference evidence="5 6" key="1">
    <citation type="submission" date="2018-08" db="EMBL/GenBank/DDBJ databases">
        <title>A genome reference for cultivated species of the human gut microbiota.</title>
        <authorList>
            <person name="Zou Y."/>
            <person name="Xue W."/>
            <person name="Luo G."/>
        </authorList>
    </citation>
    <scope>NUCLEOTIDE SEQUENCE [LARGE SCALE GENOMIC DNA]</scope>
    <source>
        <strain evidence="4 6">AF10-31</strain>
        <strain evidence="3 5">AF15-20</strain>
        <strain evidence="2 7">AF22-10AC</strain>
    </source>
</reference>
<keyword evidence="1" id="KW-1133">Transmembrane helix</keyword>
<dbReference type="AlphaFoldDB" id="A0A395W871"/>
<dbReference type="Proteomes" id="UP000285274">
    <property type="component" value="Unassembled WGS sequence"/>
</dbReference>
<name>A0A395W871_9FIRM</name>
<evidence type="ECO:0000313" key="4">
    <source>
        <dbReference type="EMBL" id="RGW71981.1"/>
    </source>
</evidence>
<evidence type="ECO:0000313" key="2">
    <source>
        <dbReference type="EMBL" id="RGS45962.1"/>
    </source>
</evidence>
<evidence type="ECO:0000256" key="1">
    <source>
        <dbReference type="SAM" id="Phobius"/>
    </source>
</evidence>
<dbReference type="RefSeq" id="WP_083783531.1">
    <property type="nucleotide sequence ID" value="NZ_CABLCL010000071.1"/>
</dbReference>
<accession>A0A395W871</accession>
<gene>
    <name evidence="4" type="ORF">DWV56_11600</name>
    <name evidence="3" type="ORF">DWW32_06400</name>
    <name evidence="2" type="ORF">DWX92_07035</name>
</gene>
<protein>
    <submittedName>
        <fullName evidence="3">Uncharacterized protein</fullName>
    </submittedName>
</protein>
<evidence type="ECO:0000313" key="5">
    <source>
        <dbReference type="Proteomes" id="UP000265489"/>
    </source>
</evidence>